<reference evidence="1 2" key="1">
    <citation type="submission" date="2020-01" db="EMBL/GenBank/DDBJ databases">
        <title>Insect and environment-associated Actinomycetes.</title>
        <authorList>
            <person name="Currrie C."/>
            <person name="Chevrette M."/>
            <person name="Carlson C."/>
            <person name="Stubbendieck R."/>
            <person name="Wendt-Pienkowski E."/>
        </authorList>
    </citation>
    <scope>NUCLEOTIDE SEQUENCE [LARGE SCALE GENOMIC DNA]</scope>
    <source>
        <strain evidence="1 2">SID14163</strain>
    </source>
</reference>
<dbReference type="Proteomes" id="UP000470446">
    <property type="component" value="Unassembled WGS sequence"/>
</dbReference>
<name>A0A7K3PXA8_9ACTN</name>
<dbReference type="EMBL" id="JAAGMA010000895">
    <property type="protein sequence ID" value="NEB13635.1"/>
    <property type="molecule type" value="Genomic_DNA"/>
</dbReference>
<accession>A0A7K3PXA8</accession>
<organism evidence="1 2">
    <name type="scientific">Streptomyces coelicoflavus</name>
    <dbReference type="NCBI Taxonomy" id="285562"/>
    <lineage>
        <taxon>Bacteria</taxon>
        <taxon>Bacillati</taxon>
        <taxon>Actinomycetota</taxon>
        <taxon>Actinomycetes</taxon>
        <taxon>Kitasatosporales</taxon>
        <taxon>Streptomycetaceae</taxon>
        <taxon>Streptomyces</taxon>
    </lineage>
</organism>
<proteinExistence type="predicted"/>
<dbReference type="AlphaFoldDB" id="A0A7K3PXA8"/>
<evidence type="ECO:0008006" key="3">
    <source>
        <dbReference type="Google" id="ProtNLM"/>
    </source>
</evidence>
<protein>
    <recommendedName>
        <fullName evidence="3">DUF3558 domain-containing protein</fullName>
    </recommendedName>
</protein>
<gene>
    <name evidence="1" type="ORF">G3I32_33165</name>
</gene>
<evidence type="ECO:0000313" key="2">
    <source>
        <dbReference type="Proteomes" id="UP000470446"/>
    </source>
</evidence>
<comment type="caution">
    <text evidence="1">The sequence shown here is derived from an EMBL/GenBank/DDBJ whole genome shotgun (WGS) entry which is preliminary data.</text>
</comment>
<evidence type="ECO:0000313" key="1">
    <source>
        <dbReference type="EMBL" id="NEB13635.1"/>
    </source>
</evidence>
<sequence length="165" mass="17670">MITALGMTSACGGSERGRDYSVPSNLCGTSVSSDDISPFLPAGESITVQKEDHLGTEICKVVVDKKLALTATQAWVAKGKTTAYFASGQTLKKISLSSDSGRYRYSENEGFGKVEGCVNEKRDQELYTALQFQTSENNDPDAMRRLITAYTAAVKGSGQCTTSTL</sequence>